<gene>
    <name evidence="7" type="ORF">BMIN_0070</name>
</gene>
<dbReference type="PANTHER" id="PTHR23402">
    <property type="entry name" value="PROTEASE FAMILY C15 PYROGLUTAMYL-PEPTIDASE I-RELATED"/>
    <property type="match status" value="1"/>
</dbReference>
<dbReference type="Gene3D" id="3.40.630.20">
    <property type="entry name" value="Peptidase C15, pyroglutamyl peptidase I-like"/>
    <property type="match status" value="1"/>
</dbReference>
<name>A0A087BMD1_9BIFI</name>
<dbReference type="CDD" id="cd00501">
    <property type="entry name" value="Peptidase_C15"/>
    <property type="match status" value="1"/>
</dbReference>
<dbReference type="RefSeq" id="WP_022860828.1">
    <property type="nucleotide sequence ID" value="NZ_JGZD01000009.1"/>
</dbReference>
<dbReference type="GO" id="GO:0006508">
    <property type="term" value="P:proteolysis"/>
    <property type="evidence" value="ECO:0007669"/>
    <property type="project" value="UniProtKB-KW"/>
</dbReference>
<keyword evidence="5" id="KW-0788">Thiol protease</keyword>
<comment type="caution">
    <text evidence="7">The sequence shown here is derived from an EMBL/GenBank/DDBJ whole genome shotgun (WGS) entry which is preliminary data.</text>
</comment>
<proteinExistence type="inferred from homology"/>
<evidence type="ECO:0000313" key="8">
    <source>
        <dbReference type="Proteomes" id="UP000029014"/>
    </source>
</evidence>
<evidence type="ECO:0000256" key="1">
    <source>
        <dbReference type="ARBA" id="ARBA00006641"/>
    </source>
</evidence>
<dbReference type="EMBL" id="JGZD01000009">
    <property type="protein sequence ID" value="KFI72181.1"/>
    <property type="molecule type" value="Genomic_DNA"/>
</dbReference>
<evidence type="ECO:0000256" key="6">
    <source>
        <dbReference type="PROSITE-ProRule" id="PRU10077"/>
    </source>
</evidence>
<sequence length="222" mass="24188">MRRLTVVLSGFGSYEGVAVNPSRRVVEEMERRGLPEVEGVRIDVHGVLLPVSFAKAWPVLCESIERFHPDIVVATGLKRRARAVELERCATNLMDASRPDADNMSPRSTPVRDEGPAAYWTRLPLRSILRDFAGEGIAATLSSDAGTFVCNSLFYQLLDWARFRGRVLAGFVSLPPVPEGEGAVAGSTATGLPVDVQVQACVDVVARTIEYFLAEQDATGRD</sequence>
<dbReference type="STRING" id="1693.BMIN_0070"/>
<keyword evidence="2" id="KW-0963">Cytoplasm</keyword>
<dbReference type="Proteomes" id="UP000029014">
    <property type="component" value="Unassembled WGS sequence"/>
</dbReference>
<dbReference type="InterPro" id="IPR016125">
    <property type="entry name" value="Peptidase_C15-like"/>
</dbReference>
<organism evidence="7 8">
    <name type="scientific">Bifidobacterium minimum</name>
    <dbReference type="NCBI Taxonomy" id="1693"/>
    <lineage>
        <taxon>Bacteria</taxon>
        <taxon>Bacillati</taxon>
        <taxon>Actinomycetota</taxon>
        <taxon>Actinomycetes</taxon>
        <taxon>Bifidobacteriales</taxon>
        <taxon>Bifidobacteriaceae</taxon>
        <taxon>Bifidobacterium</taxon>
    </lineage>
</organism>
<dbReference type="PROSITE" id="PS01334">
    <property type="entry name" value="PYRASE_CYS"/>
    <property type="match status" value="1"/>
</dbReference>
<keyword evidence="8" id="KW-1185">Reference proteome</keyword>
<reference evidence="7 8" key="1">
    <citation type="submission" date="2014-03" db="EMBL/GenBank/DDBJ databases">
        <title>Genomics of Bifidobacteria.</title>
        <authorList>
            <person name="Ventura M."/>
            <person name="Milani C."/>
            <person name="Lugli G.A."/>
        </authorList>
    </citation>
    <scope>NUCLEOTIDE SEQUENCE [LARGE SCALE GENOMIC DNA]</scope>
    <source>
        <strain evidence="7 8">LMG 11592</strain>
    </source>
</reference>
<evidence type="ECO:0000256" key="3">
    <source>
        <dbReference type="ARBA" id="ARBA00022670"/>
    </source>
</evidence>
<accession>A0A087BMD1</accession>
<evidence type="ECO:0000256" key="4">
    <source>
        <dbReference type="ARBA" id="ARBA00022801"/>
    </source>
</evidence>
<dbReference type="AlphaFoldDB" id="A0A087BMD1"/>
<comment type="catalytic activity">
    <reaction evidence="6">
        <text>Release of an N-terminal pyroglutamyl group from a polypeptide, the second amino acid generally not being Pro.</text>
        <dbReference type="EC" id="3.4.19.3"/>
    </reaction>
</comment>
<dbReference type="InterPro" id="IPR033694">
    <property type="entry name" value="PGPEP1_Cys_AS"/>
</dbReference>
<comment type="similarity">
    <text evidence="1">Belongs to the peptidase C15 family.</text>
</comment>
<dbReference type="Pfam" id="PF01470">
    <property type="entry name" value="Peptidase_C15"/>
    <property type="match status" value="1"/>
</dbReference>
<dbReference type="PRINTS" id="PR00706">
    <property type="entry name" value="PYROGLUPTASE"/>
</dbReference>
<evidence type="ECO:0000313" key="7">
    <source>
        <dbReference type="EMBL" id="KFI72181.1"/>
    </source>
</evidence>
<feature type="active site" evidence="6">
    <location>
        <position position="150"/>
    </location>
</feature>
<keyword evidence="4 7" id="KW-0378">Hydrolase</keyword>
<evidence type="ECO:0000256" key="2">
    <source>
        <dbReference type="ARBA" id="ARBA00022490"/>
    </source>
</evidence>
<dbReference type="GO" id="GO:0005829">
    <property type="term" value="C:cytosol"/>
    <property type="evidence" value="ECO:0007669"/>
    <property type="project" value="InterPro"/>
</dbReference>
<keyword evidence="3" id="KW-0645">Protease</keyword>
<dbReference type="InterPro" id="IPR036440">
    <property type="entry name" value="Peptidase_C15-like_sf"/>
</dbReference>
<protein>
    <recommendedName>
        <fullName evidence="6">Pyroglutamyl-peptidase I</fullName>
        <ecNumber evidence="6">3.4.19.3</ecNumber>
    </recommendedName>
</protein>
<dbReference type="SUPFAM" id="SSF53182">
    <property type="entry name" value="Pyrrolidone carboxyl peptidase (pyroglutamate aminopeptidase)"/>
    <property type="match status" value="1"/>
</dbReference>
<dbReference type="InterPro" id="IPR000816">
    <property type="entry name" value="Peptidase_C15"/>
</dbReference>
<dbReference type="PANTHER" id="PTHR23402:SF1">
    <property type="entry name" value="PYROGLUTAMYL-PEPTIDASE I"/>
    <property type="match status" value="1"/>
</dbReference>
<evidence type="ECO:0000256" key="5">
    <source>
        <dbReference type="ARBA" id="ARBA00022807"/>
    </source>
</evidence>
<dbReference type="GO" id="GO:0016920">
    <property type="term" value="F:pyroglutamyl-peptidase activity"/>
    <property type="evidence" value="ECO:0007669"/>
    <property type="project" value="UniProtKB-EC"/>
</dbReference>
<dbReference type="eggNOG" id="COG2039">
    <property type="taxonomic scope" value="Bacteria"/>
</dbReference>
<dbReference type="PIRSF" id="PIRSF015592">
    <property type="entry name" value="Prld-crbxl_pptds"/>
    <property type="match status" value="1"/>
</dbReference>
<dbReference type="EC" id="3.4.19.3" evidence="6"/>